<dbReference type="Gene3D" id="3.30.450.40">
    <property type="match status" value="1"/>
</dbReference>
<dbReference type="Pfam" id="PF25601">
    <property type="entry name" value="AAA_lid_14"/>
    <property type="match status" value="1"/>
</dbReference>
<dbReference type="CDD" id="cd00009">
    <property type="entry name" value="AAA"/>
    <property type="match status" value="1"/>
</dbReference>
<dbReference type="InterPro" id="IPR029016">
    <property type="entry name" value="GAF-like_dom_sf"/>
</dbReference>
<dbReference type="SMART" id="SM00382">
    <property type="entry name" value="AAA"/>
    <property type="match status" value="1"/>
</dbReference>
<dbReference type="InterPro" id="IPR025943">
    <property type="entry name" value="Sigma_54_int_dom_ATP-bd_2"/>
</dbReference>
<dbReference type="SUPFAM" id="SSF46689">
    <property type="entry name" value="Homeodomain-like"/>
    <property type="match status" value="1"/>
</dbReference>
<keyword evidence="1" id="KW-0547">Nucleotide-binding</keyword>
<reference evidence="7 8" key="1">
    <citation type="submission" date="2015-03" db="EMBL/GenBank/DDBJ databases">
        <authorList>
            <person name="Murphy D."/>
        </authorList>
    </citation>
    <scope>NUCLEOTIDE SEQUENCE [LARGE SCALE GENOMIC DNA]</scope>
    <source>
        <strain evidence="7 8">KMM 520</strain>
    </source>
</reference>
<dbReference type="PANTHER" id="PTHR32071:SF35">
    <property type="entry name" value="ANAEROBIC NITRIC OXIDE REDUCTASE TRANSCRIPTION REGULATOR NORR"/>
    <property type="match status" value="1"/>
</dbReference>
<dbReference type="Pfam" id="PF01590">
    <property type="entry name" value="GAF"/>
    <property type="match status" value="1"/>
</dbReference>
<evidence type="ECO:0000313" key="7">
    <source>
        <dbReference type="EMBL" id="ALS34412.1"/>
    </source>
</evidence>
<sequence length="544" mass="59913">MTYHKSNLKTHMSHFDMSSAINLTAVAVKLAQSTLDKNCFEQLLTVLETVITSDASALLELQGEQLKPLAIKGLMPDSLGRRFKLNEHPRLEAICNTQQPLQFAHDCPLPDPYDGLLLAKTGDIPVHACLGLPLFDQQQLLGVITFDSLNANAFNAISAQTLSTLQTLCSAHFKTALQLAHYKLHAQHSSALVQELNREALTRDGGEIIGQSSAIQALKNDIKLVAASNFSVLILGETGVGKELVARNIHLHSKRSEQPLIHLNCASLAENLAESEFFGHAKGAFTGADHARQGKFQLAHGGTLFLDEIGELPLVLQSKLLRVLQSGEIQTVGEDEVKYVDVRVIAATNRNLKKEVAEGRFRADLYHRLSVYPLTVAPLRQRENDVVLLAGFFVEQTARKLAIKQLKLSVDAQLLLTQYQWPGNVRELEHVISRAALKAKQSQWQQAIITIKPEHCELNLSAGNTTQLPLPANTTNTTTGSSTNIAEQNLSLKQATDTFTHHLISQQLELHNYNWASAARTLKVDRANLVRLAKRLGISVKKSL</sequence>
<dbReference type="InterPro" id="IPR002078">
    <property type="entry name" value="Sigma_54_int"/>
</dbReference>
<accession>A0A0U2V9S7</accession>
<dbReference type="SUPFAM" id="SSF55781">
    <property type="entry name" value="GAF domain-like"/>
    <property type="match status" value="1"/>
</dbReference>
<dbReference type="PROSITE" id="PS00675">
    <property type="entry name" value="SIGMA54_INTERACT_1"/>
    <property type="match status" value="1"/>
</dbReference>
<dbReference type="SUPFAM" id="SSF52540">
    <property type="entry name" value="P-loop containing nucleoside triphosphate hydrolases"/>
    <property type="match status" value="1"/>
</dbReference>
<dbReference type="GO" id="GO:0006355">
    <property type="term" value="P:regulation of DNA-templated transcription"/>
    <property type="evidence" value="ECO:0007669"/>
    <property type="project" value="InterPro"/>
</dbReference>
<dbReference type="GO" id="GO:0005524">
    <property type="term" value="F:ATP binding"/>
    <property type="evidence" value="ECO:0007669"/>
    <property type="project" value="UniProtKB-KW"/>
</dbReference>
<dbReference type="InterPro" id="IPR027417">
    <property type="entry name" value="P-loop_NTPase"/>
</dbReference>
<dbReference type="AlphaFoldDB" id="A0A0U2V9S7"/>
<feature type="domain" description="Sigma-54 factor interaction" evidence="6">
    <location>
        <begin position="208"/>
        <end position="437"/>
    </location>
</feature>
<evidence type="ECO:0000256" key="2">
    <source>
        <dbReference type="ARBA" id="ARBA00022840"/>
    </source>
</evidence>
<dbReference type="Gene3D" id="3.40.50.300">
    <property type="entry name" value="P-loop containing nucleotide triphosphate hydrolases"/>
    <property type="match status" value="1"/>
</dbReference>
<dbReference type="Gene3D" id="1.10.10.60">
    <property type="entry name" value="Homeodomain-like"/>
    <property type="match status" value="1"/>
</dbReference>
<evidence type="ECO:0000256" key="4">
    <source>
        <dbReference type="ARBA" id="ARBA00023125"/>
    </source>
</evidence>
<dbReference type="KEGG" id="ptn:PTRA_a3438"/>
<dbReference type="Gene3D" id="1.10.8.60">
    <property type="match status" value="1"/>
</dbReference>
<name>A0A0U2V9S7_9GAMM</name>
<evidence type="ECO:0000256" key="5">
    <source>
        <dbReference type="ARBA" id="ARBA00023163"/>
    </source>
</evidence>
<proteinExistence type="predicted"/>
<dbReference type="Proteomes" id="UP000065261">
    <property type="component" value="Chromosome I"/>
</dbReference>
<dbReference type="PANTHER" id="PTHR32071">
    <property type="entry name" value="TRANSCRIPTIONAL REGULATORY PROTEIN"/>
    <property type="match status" value="1"/>
</dbReference>
<dbReference type="GO" id="GO:0003677">
    <property type="term" value="F:DNA binding"/>
    <property type="evidence" value="ECO:0007669"/>
    <property type="project" value="UniProtKB-KW"/>
</dbReference>
<dbReference type="PROSITE" id="PS00676">
    <property type="entry name" value="SIGMA54_INTERACT_2"/>
    <property type="match status" value="1"/>
</dbReference>
<keyword evidence="2" id="KW-0067">ATP-binding</keyword>
<evidence type="ECO:0000313" key="8">
    <source>
        <dbReference type="Proteomes" id="UP000065261"/>
    </source>
</evidence>
<dbReference type="PROSITE" id="PS00688">
    <property type="entry name" value="SIGMA54_INTERACT_3"/>
    <property type="match status" value="1"/>
</dbReference>
<evidence type="ECO:0000259" key="6">
    <source>
        <dbReference type="PROSITE" id="PS50045"/>
    </source>
</evidence>
<dbReference type="FunFam" id="3.40.50.300:FF:000006">
    <property type="entry name" value="DNA-binding transcriptional regulator NtrC"/>
    <property type="match status" value="1"/>
</dbReference>
<evidence type="ECO:0000256" key="1">
    <source>
        <dbReference type="ARBA" id="ARBA00022741"/>
    </source>
</evidence>
<gene>
    <name evidence="7" type="primary">norR</name>
    <name evidence="7" type="ORF">PTRA_a3438</name>
</gene>
<dbReference type="InterPro" id="IPR025944">
    <property type="entry name" value="Sigma_54_int_dom_CS"/>
</dbReference>
<dbReference type="InterPro" id="IPR003593">
    <property type="entry name" value="AAA+_ATPase"/>
</dbReference>
<dbReference type="PATRIC" id="fig|1315283.4.peg.3000"/>
<dbReference type="InterPro" id="IPR025662">
    <property type="entry name" value="Sigma_54_int_dom_ATP-bd_1"/>
</dbReference>
<evidence type="ECO:0000256" key="3">
    <source>
        <dbReference type="ARBA" id="ARBA00023015"/>
    </source>
</evidence>
<keyword evidence="3" id="KW-0805">Transcription regulation</keyword>
<keyword evidence="4" id="KW-0238">DNA-binding</keyword>
<dbReference type="EMBL" id="CP011034">
    <property type="protein sequence ID" value="ALS34412.1"/>
    <property type="molecule type" value="Genomic_DNA"/>
</dbReference>
<protein>
    <submittedName>
        <fullName evidence="7">Anaerobic nitric oxide reductase transcription regulator</fullName>
    </submittedName>
</protein>
<dbReference type="PROSITE" id="PS50045">
    <property type="entry name" value="SIGMA54_INTERACT_4"/>
    <property type="match status" value="1"/>
</dbReference>
<dbReference type="InterPro" id="IPR009057">
    <property type="entry name" value="Homeodomain-like_sf"/>
</dbReference>
<dbReference type="InterPro" id="IPR058031">
    <property type="entry name" value="AAA_lid_NorR"/>
</dbReference>
<dbReference type="NCBIfam" id="NF003451">
    <property type="entry name" value="PRK05022.1"/>
    <property type="match status" value="1"/>
</dbReference>
<dbReference type="Pfam" id="PF00158">
    <property type="entry name" value="Sigma54_activat"/>
    <property type="match status" value="1"/>
</dbReference>
<dbReference type="InterPro" id="IPR003018">
    <property type="entry name" value="GAF"/>
</dbReference>
<keyword evidence="5" id="KW-0804">Transcription</keyword>
<organism evidence="7">
    <name type="scientific">Pseudoalteromonas translucida KMM 520</name>
    <dbReference type="NCBI Taxonomy" id="1315283"/>
    <lineage>
        <taxon>Bacteria</taxon>
        <taxon>Pseudomonadati</taxon>
        <taxon>Pseudomonadota</taxon>
        <taxon>Gammaproteobacteria</taxon>
        <taxon>Alteromonadales</taxon>
        <taxon>Pseudoalteromonadaceae</taxon>
        <taxon>Pseudoalteromonas</taxon>
    </lineage>
</organism>